<dbReference type="GO" id="GO:0005886">
    <property type="term" value="C:plasma membrane"/>
    <property type="evidence" value="ECO:0007669"/>
    <property type="project" value="UniProtKB-SubCell"/>
</dbReference>
<keyword evidence="6 7" id="KW-0472">Membrane</keyword>
<dbReference type="AlphaFoldDB" id="A0A6G4A6N1"/>
<comment type="similarity">
    <text evidence="7">Belongs to the binding-protein-dependent transport system permease family.</text>
</comment>
<dbReference type="SUPFAM" id="SSF161098">
    <property type="entry name" value="MetI-like"/>
    <property type="match status" value="1"/>
</dbReference>
<feature type="transmembrane region" description="Helical" evidence="7">
    <location>
        <begin position="12"/>
        <end position="31"/>
    </location>
</feature>
<protein>
    <submittedName>
        <fullName evidence="9">Carbohydrate ABC transporter permease</fullName>
    </submittedName>
</protein>
<proteinExistence type="inferred from homology"/>
<organism evidence="9">
    <name type="scientific">Paenibacillus sp. SYP-B3998</name>
    <dbReference type="NCBI Taxonomy" id="2678564"/>
    <lineage>
        <taxon>Bacteria</taxon>
        <taxon>Bacillati</taxon>
        <taxon>Bacillota</taxon>
        <taxon>Bacilli</taxon>
        <taxon>Bacillales</taxon>
        <taxon>Paenibacillaceae</taxon>
        <taxon>Paenibacillus</taxon>
    </lineage>
</organism>
<evidence type="ECO:0000256" key="1">
    <source>
        <dbReference type="ARBA" id="ARBA00004651"/>
    </source>
</evidence>
<dbReference type="PANTHER" id="PTHR43744:SF12">
    <property type="entry name" value="ABC TRANSPORTER PERMEASE PROTEIN MG189-RELATED"/>
    <property type="match status" value="1"/>
</dbReference>
<dbReference type="InterPro" id="IPR035906">
    <property type="entry name" value="MetI-like_sf"/>
</dbReference>
<feature type="transmembrane region" description="Helical" evidence="7">
    <location>
        <begin position="68"/>
        <end position="92"/>
    </location>
</feature>
<evidence type="ECO:0000259" key="8">
    <source>
        <dbReference type="PROSITE" id="PS50928"/>
    </source>
</evidence>
<dbReference type="EMBL" id="JAAIKC010000018">
    <property type="protein sequence ID" value="NEW09481.1"/>
    <property type="molecule type" value="Genomic_DNA"/>
</dbReference>
<keyword evidence="5 7" id="KW-1133">Transmembrane helix</keyword>
<name>A0A6G4A6N1_9BACL</name>
<reference evidence="9" key="1">
    <citation type="submission" date="2020-02" db="EMBL/GenBank/DDBJ databases">
        <authorList>
            <person name="Shen X.-R."/>
            <person name="Zhang Y.-X."/>
        </authorList>
    </citation>
    <scope>NUCLEOTIDE SEQUENCE</scope>
    <source>
        <strain evidence="9">SYP-B3998</strain>
    </source>
</reference>
<evidence type="ECO:0000256" key="4">
    <source>
        <dbReference type="ARBA" id="ARBA00022692"/>
    </source>
</evidence>
<evidence type="ECO:0000313" key="9">
    <source>
        <dbReference type="EMBL" id="NEW09481.1"/>
    </source>
</evidence>
<comment type="subcellular location">
    <subcellularLocation>
        <location evidence="1 7">Cell membrane</location>
        <topology evidence="1 7">Multi-pass membrane protein</topology>
    </subcellularLocation>
</comment>
<feature type="transmembrane region" description="Helical" evidence="7">
    <location>
        <begin position="104"/>
        <end position="125"/>
    </location>
</feature>
<dbReference type="PROSITE" id="PS50928">
    <property type="entry name" value="ABC_TM1"/>
    <property type="match status" value="1"/>
</dbReference>
<comment type="caution">
    <text evidence="9">The sequence shown here is derived from an EMBL/GenBank/DDBJ whole genome shotgun (WGS) entry which is preliminary data.</text>
</comment>
<evidence type="ECO:0000256" key="7">
    <source>
        <dbReference type="RuleBase" id="RU363032"/>
    </source>
</evidence>
<dbReference type="CDD" id="cd06261">
    <property type="entry name" value="TM_PBP2"/>
    <property type="match status" value="1"/>
</dbReference>
<dbReference type="Gene3D" id="1.10.3720.10">
    <property type="entry name" value="MetI-like"/>
    <property type="match status" value="1"/>
</dbReference>
<sequence>MIKRPIVSISLSYALLLIGTVIMIFPFLWMLSTAFKQPTEVYSLTLLPKHFTWSNVTDIWQKTAFNEWFMNSAVIGVITTITVAFFDTLAGYILAKFSFRGKGFIFILIISTLMVPTEMLIIPWYLLANGIGWVDNYIGVLFPTVITAFGIFLMRQFMEVVPQDLLDAARMDGMGELGIWLHIVLPQVRAAMVTLCLLTFLSSWNAYIWPLIVTMTPEHYTIPVGLSYFSSETSTASNWVQVMTGAWISVLPLIVLFLIFQKHIIRGIALSGLK</sequence>
<keyword evidence="3" id="KW-1003">Cell membrane</keyword>
<keyword evidence="4 7" id="KW-0812">Transmembrane</keyword>
<keyword evidence="2 7" id="KW-0813">Transport</keyword>
<feature type="transmembrane region" description="Helical" evidence="7">
    <location>
        <begin position="137"/>
        <end position="158"/>
    </location>
</feature>
<dbReference type="PANTHER" id="PTHR43744">
    <property type="entry name" value="ABC TRANSPORTER PERMEASE PROTEIN MG189-RELATED-RELATED"/>
    <property type="match status" value="1"/>
</dbReference>
<dbReference type="InterPro" id="IPR000515">
    <property type="entry name" value="MetI-like"/>
</dbReference>
<feature type="transmembrane region" description="Helical" evidence="7">
    <location>
        <begin position="239"/>
        <end position="260"/>
    </location>
</feature>
<feature type="domain" description="ABC transmembrane type-1" evidence="8">
    <location>
        <begin position="69"/>
        <end position="260"/>
    </location>
</feature>
<dbReference type="GO" id="GO:0055085">
    <property type="term" value="P:transmembrane transport"/>
    <property type="evidence" value="ECO:0007669"/>
    <property type="project" value="InterPro"/>
</dbReference>
<dbReference type="RefSeq" id="WP_163953369.1">
    <property type="nucleotide sequence ID" value="NZ_JAAIKC010000018.1"/>
</dbReference>
<gene>
    <name evidence="9" type="ORF">GK047_26425</name>
</gene>
<evidence type="ECO:0000256" key="2">
    <source>
        <dbReference type="ARBA" id="ARBA00022448"/>
    </source>
</evidence>
<accession>A0A6G4A6N1</accession>
<evidence type="ECO:0000256" key="6">
    <source>
        <dbReference type="ARBA" id="ARBA00023136"/>
    </source>
</evidence>
<evidence type="ECO:0000256" key="3">
    <source>
        <dbReference type="ARBA" id="ARBA00022475"/>
    </source>
</evidence>
<evidence type="ECO:0000256" key="5">
    <source>
        <dbReference type="ARBA" id="ARBA00022989"/>
    </source>
</evidence>
<dbReference type="Pfam" id="PF00528">
    <property type="entry name" value="BPD_transp_1"/>
    <property type="match status" value="1"/>
</dbReference>